<dbReference type="RefSeq" id="WP_088751549.1">
    <property type="nucleotide sequence ID" value="NZ_NJGU01000007.1"/>
</dbReference>
<keyword evidence="2 4" id="KW-0547">Nucleotide-binding</keyword>
<comment type="function">
    <text evidence="4">Acts as a flagellar brake, regulating swimming and swarming in a bis-(3'-5') cyclic diguanylic acid (c-di-GMP)-dependent manner. Binds 1 c-di-GMP dimer per subunit. Increasing levels of c-di-GMP lead to decreased motility.</text>
</comment>
<dbReference type="Pfam" id="PF07238">
    <property type="entry name" value="PilZ"/>
    <property type="match status" value="1"/>
</dbReference>
<dbReference type="Gene3D" id="2.40.10.220">
    <property type="entry name" value="predicted glycosyltransferase like domains"/>
    <property type="match status" value="1"/>
</dbReference>
<sequence>MNNTEPDLEDARYQVSSKREIIALLSTMMKENLELSILIKDMQDSIATSILRMEEDVMFVKAAPNADLNKAIVESSDVVFAANPRNALIKFSAKQVHHTKVDEQFLALKVDIPEQLVRIQRREFFRIPVPASSSLRCKIRFTNAEGQFNLVWAAIANISAGGVGISDRSASIPLQLNAVYDDCHLELGVAVTVPVRLKVRSIKKEEQPGLQTIHHFGCEFVETPRAVLASIQKFILQLEREQNAQKIKVKDGASG</sequence>
<evidence type="ECO:0000313" key="7">
    <source>
        <dbReference type="EMBL" id="OWY28442.1"/>
    </source>
</evidence>
<evidence type="ECO:0000256" key="1">
    <source>
        <dbReference type="ARBA" id="ARBA00022636"/>
    </source>
</evidence>
<dbReference type="InterPro" id="IPR009875">
    <property type="entry name" value="PilZ_domain"/>
</dbReference>
<evidence type="ECO:0000256" key="4">
    <source>
        <dbReference type="HAMAP-Rule" id="MF_01457"/>
    </source>
</evidence>
<dbReference type="AlphaFoldDB" id="A0A246WPY2"/>
<keyword evidence="7" id="KW-0969">Cilium</keyword>
<comment type="subunit">
    <text evidence="4">Monomer. Interacts with the flagellar basal bodies.</text>
</comment>
<dbReference type="HAMAP" id="MF_01457">
    <property type="entry name" value="YcgR"/>
    <property type="match status" value="1"/>
</dbReference>
<dbReference type="InterPro" id="IPR012349">
    <property type="entry name" value="Split_barrel_FMN-bd"/>
</dbReference>
<name>A0A246WPY2_9BURK</name>
<dbReference type="InterPro" id="IPR009926">
    <property type="entry name" value="T3SS_YcgR_PilZN"/>
</dbReference>
<dbReference type="InterPro" id="IPR023787">
    <property type="entry name" value="T3SS_YcgR"/>
</dbReference>
<comment type="similarity">
    <text evidence="4">Belongs to the YcgR family.</text>
</comment>
<dbReference type="Pfam" id="PF07317">
    <property type="entry name" value="PilZN"/>
    <property type="match status" value="1"/>
</dbReference>
<organism evidence="7 8">
    <name type="scientific">Herbaspirillum robiniae</name>
    <dbReference type="NCBI Taxonomy" id="2014887"/>
    <lineage>
        <taxon>Bacteria</taxon>
        <taxon>Pseudomonadati</taxon>
        <taxon>Pseudomonadota</taxon>
        <taxon>Betaproteobacteria</taxon>
        <taxon>Burkholderiales</taxon>
        <taxon>Oxalobacteraceae</taxon>
        <taxon>Herbaspirillum</taxon>
    </lineage>
</organism>
<reference evidence="7 8" key="1">
    <citation type="submission" date="2017-06" db="EMBL/GenBank/DDBJ databases">
        <title>Herbaspirillum phytohormonus sp. nov., isolated from the root nodule of Robinia pseudoacacia in lead-zinc mine.</title>
        <authorList>
            <person name="Fan M."/>
            <person name="Lin Y."/>
        </authorList>
    </citation>
    <scope>NUCLEOTIDE SEQUENCE [LARGE SCALE GENOMIC DNA]</scope>
    <source>
        <strain evidence="7 8">HZ10</strain>
    </source>
</reference>
<protein>
    <recommendedName>
        <fullName evidence="4">Flagellar brake protein YcgR</fullName>
    </recommendedName>
    <alternativeName>
        <fullName evidence="4">Cyclic di-GMP binding protein YcgR</fullName>
    </alternativeName>
</protein>
<feature type="domain" description="Type III secretion system flagellar brake protein YcgR PilZN" evidence="6">
    <location>
        <begin position="13"/>
        <end position="118"/>
    </location>
</feature>
<evidence type="ECO:0000259" key="6">
    <source>
        <dbReference type="Pfam" id="PF07317"/>
    </source>
</evidence>
<keyword evidence="1 4" id="KW-0973">c-di-GMP</keyword>
<keyword evidence="7" id="KW-0966">Cell projection</keyword>
<dbReference type="Gene3D" id="2.30.110.10">
    <property type="entry name" value="Electron Transport, Fmn-binding Protein, Chain A"/>
    <property type="match status" value="1"/>
</dbReference>
<feature type="domain" description="PilZ" evidence="5">
    <location>
        <begin position="120"/>
        <end position="236"/>
    </location>
</feature>
<accession>A0A246WPY2</accession>
<evidence type="ECO:0000259" key="5">
    <source>
        <dbReference type="Pfam" id="PF07238"/>
    </source>
</evidence>
<comment type="subcellular location">
    <subcellularLocation>
        <location evidence="4">Bacterial flagellum basal body</location>
    </subcellularLocation>
</comment>
<dbReference type="GO" id="GO:0071973">
    <property type="term" value="P:bacterial-type flagellum-dependent cell motility"/>
    <property type="evidence" value="ECO:0007669"/>
    <property type="project" value="UniProtKB-UniRule"/>
</dbReference>
<gene>
    <name evidence="4" type="primary">ycgR</name>
    <name evidence="7" type="ORF">CEJ42_14505</name>
</gene>
<proteinExistence type="inferred from homology"/>
<dbReference type="EMBL" id="NJGU01000007">
    <property type="protein sequence ID" value="OWY28442.1"/>
    <property type="molecule type" value="Genomic_DNA"/>
</dbReference>
<dbReference type="Proteomes" id="UP000197596">
    <property type="component" value="Unassembled WGS sequence"/>
</dbReference>
<dbReference type="GO" id="GO:0009425">
    <property type="term" value="C:bacterial-type flagellum basal body"/>
    <property type="evidence" value="ECO:0007669"/>
    <property type="project" value="UniProtKB-SubCell"/>
</dbReference>
<evidence type="ECO:0000313" key="8">
    <source>
        <dbReference type="Proteomes" id="UP000197596"/>
    </source>
</evidence>
<evidence type="ECO:0000256" key="2">
    <source>
        <dbReference type="ARBA" id="ARBA00022741"/>
    </source>
</evidence>
<dbReference type="GO" id="GO:0035438">
    <property type="term" value="F:cyclic-di-GMP binding"/>
    <property type="evidence" value="ECO:0007669"/>
    <property type="project" value="UniProtKB-UniRule"/>
</dbReference>
<dbReference type="GO" id="GO:0071945">
    <property type="term" value="P:regulation of bacterial-type flagellum-dependent cell motility by regulation of motor speed"/>
    <property type="evidence" value="ECO:0007669"/>
    <property type="project" value="UniProtKB-UniRule"/>
</dbReference>
<keyword evidence="7" id="KW-0282">Flagellum</keyword>
<evidence type="ECO:0000256" key="3">
    <source>
        <dbReference type="ARBA" id="ARBA00023143"/>
    </source>
</evidence>
<keyword evidence="3 4" id="KW-0975">Bacterial flagellum</keyword>
<comment type="caution">
    <text evidence="7">The sequence shown here is derived from an EMBL/GenBank/DDBJ whole genome shotgun (WGS) entry which is preliminary data.</text>
</comment>